<keyword evidence="2" id="KW-1185">Reference proteome</keyword>
<dbReference type="Proteomes" id="UP000887013">
    <property type="component" value="Unassembled WGS sequence"/>
</dbReference>
<protein>
    <submittedName>
        <fullName evidence="1">Uncharacterized protein</fullName>
    </submittedName>
</protein>
<reference evidence="1" key="1">
    <citation type="submission" date="2020-08" db="EMBL/GenBank/DDBJ databases">
        <title>Multicomponent nature underlies the extraordinary mechanical properties of spider dragline silk.</title>
        <authorList>
            <person name="Kono N."/>
            <person name="Nakamura H."/>
            <person name="Mori M."/>
            <person name="Yoshida Y."/>
            <person name="Ohtoshi R."/>
            <person name="Malay A.D."/>
            <person name="Moran D.A.P."/>
            <person name="Tomita M."/>
            <person name="Numata K."/>
            <person name="Arakawa K."/>
        </authorList>
    </citation>
    <scope>NUCLEOTIDE SEQUENCE</scope>
</reference>
<accession>A0A8X6N9F8</accession>
<comment type="caution">
    <text evidence="1">The sequence shown here is derived from an EMBL/GenBank/DDBJ whole genome shotgun (WGS) entry which is preliminary data.</text>
</comment>
<evidence type="ECO:0000313" key="1">
    <source>
        <dbReference type="EMBL" id="GFT01145.1"/>
    </source>
</evidence>
<gene>
    <name evidence="1" type="ORF">NPIL_214761</name>
</gene>
<evidence type="ECO:0000313" key="2">
    <source>
        <dbReference type="Proteomes" id="UP000887013"/>
    </source>
</evidence>
<proteinExistence type="predicted"/>
<name>A0A8X6N9F8_NEPPI</name>
<dbReference type="AlphaFoldDB" id="A0A8X6N9F8"/>
<organism evidence="1 2">
    <name type="scientific">Nephila pilipes</name>
    <name type="common">Giant wood spider</name>
    <name type="synonym">Nephila maculata</name>
    <dbReference type="NCBI Taxonomy" id="299642"/>
    <lineage>
        <taxon>Eukaryota</taxon>
        <taxon>Metazoa</taxon>
        <taxon>Ecdysozoa</taxon>
        <taxon>Arthropoda</taxon>
        <taxon>Chelicerata</taxon>
        <taxon>Arachnida</taxon>
        <taxon>Araneae</taxon>
        <taxon>Araneomorphae</taxon>
        <taxon>Entelegynae</taxon>
        <taxon>Araneoidea</taxon>
        <taxon>Nephilidae</taxon>
        <taxon>Nephila</taxon>
    </lineage>
</organism>
<dbReference type="EMBL" id="BMAW01006905">
    <property type="protein sequence ID" value="GFT01145.1"/>
    <property type="molecule type" value="Genomic_DNA"/>
</dbReference>
<sequence>MQKTDSFPAVSPFLIEKAMTASVGSMKTICKMRSVDLFLEVSSAKQASALRNLRELAHFDVTSVSIFNEVLGVLGRNVRLPLESHMLQKSKTLSNLPPHKLTRIYINPVLLHRRRQKLKSQCKSSS</sequence>
<dbReference type="OrthoDB" id="6485787at2759"/>